<evidence type="ECO:0000313" key="1">
    <source>
        <dbReference type="EMBL" id="MBZ0056748.1"/>
    </source>
</evidence>
<dbReference type="Proteomes" id="UP000706580">
    <property type="component" value="Unassembled WGS sequence"/>
</dbReference>
<name>A0ABS7RUV4_9ENTR</name>
<accession>A0ABS7RUV4</accession>
<evidence type="ECO:0000313" key="2">
    <source>
        <dbReference type="Proteomes" id="UP000706580"/>
    </source>
</evidence>
<dbReference type="Pfam" id="PF13992">
    <property type="entry name" value="YecR"/>
    <property type="match status" value="1"/>
</dbReference>
<comment type="caution">
    <text evidence="1">The sequence shown here is derived from an EMBL/GenBank/DDBJ whole genome shotgun (WGS) entry which is preliminary data.</text>
</comment>
<reference evidence="1 2" key="1">
    <citation type="submission" date="2020-11" db="EMBL/GenBank/DDBJ databases">
        <title>Draft Genome of Enterobacter sp. strain EMC7.</title>
        <authorList>
            <person name="Barman P."/>
            <person name="Sinha S."/>
            <person name="Sen S."/>
            <person name="Chakraborty R."/>
        </authorList>
    </citation>
    <scope>NUCLEOTIDE SEQUENCE [LARGE SCALE GENOMIC DNA]</scope>
    <source>
        <strain evidence="1 2">EMC7</strain>
    </source>
</reference>
<organism evidence="1 2">
    <name type="scientific">Leclercia barmai</name>
    <dbReference type="NCBI Taxonomy" id="2785629"/>
    <lineage>
        <taxon>Bacteria</taxon>
        <taxon>Pseudomonadati</taxon>
        <taxon>Pseudomonadota</taxon>
        <taxon>Gammaproteobacteria</taxon>
        <taxon>Enterobacterales</taxon>
        <taxon>Enterobacteriaceae</taxon>
        <taxon>Leclercia</taxon>
    </lineage>
</organism>
<dbReference type="EMBL" id="JADMNK010000001">
    <property type="protein sequence ID" value="MBZ0056748.1"/>
    <property type="molecule type" value="Genomic_DNA"/>
</dbReference>
<dbReference type="PROSITE" id="PS51257">
    <property type="entry name" value="PROKAR_LIPOPROTEIN"/>
    <property type="match status" value="1"/>
</dbReference>
<protein>
    <recommendedName>
        <fullName evidence="3">YecR-like lipoprotein</fullName>
    </recommendedName>
</protein>
<dbReference type="InterPro" id="IPR025731">
    <property type="entry name" value="YecR-like"/>
</dbReference>
<proteinExistence type="predicted"/>
<sequence length="113" mass="12021">MKRLCTVGLVLLLAGCGITRKAEVSSVDVNSGVVRLDYGQPLFQTSYDDAYVTSGTATRECQAMGYSTAQAYGQPIETCSVISGSLCLNKTVTIQYQCHGYAPAPAVTTSAYY</sequence>
<keyword evidence="2" id="KW-1185">Reference proteome</keyword>
<evidence type="ECO:0008006" key="3">
    <source>
        <dbReference type="Google" id="ProtNLM"/>
    </source>
</evidence>
<dbReference type="RefSeq" id="WP_039030870.1">
    <property type="nucleotide sequence ID" value="NZ_JADMNK010000001.1"/>
</dbReference>
<gene>
    <name evidence="1" type="ORF">ITX56_02770</name>
</gene>